<dbReference type="PRINTS" id="PR00038">
    <property type="entry name" value="HTHLUXR"/>
</dbReference>
<dbReference type="Gene3D" id="3.40.50.2300">
    <property type="match status" value="1"/>
</dbReference>
<name>A0A923E552_9ACTO</name>
<accession>A0A923E552</accession>
<evidence type="ECO:0000259" key="4">
    <source>
        <dbReference type="PROSITE" id="PS50110"/>
    </source>
</evidence>
<dbReference type="GO" id="GO:0003677">
    <property type="term" value="F:DNA binding"/>
    <property type="evidence" value="ECO:0007669"/>
    <property type="project" value="UniProtKB-KW"/>
</dbReference>
<dbReference type="InterPro" id="IPR001789">
    <property type="entry name" value="Sig_transdc_resp-reg_receiver"/>
</dbReference>
<comment type="caution">
    <text evidence="5">The sequence shown here is derived from an EMBL/GenBank/DDBJ whole genome shotgun (WGS) entry which is preliminary data.</text>
</comment>
<dbReference type="PANTHER" id="PTHR43214:SF42">
    <property type="entry name" value="TRANSCRIPTIONAL REGULATORY PROTEIN DESR"/>
    <property type="match status" value="1"/>
</dbReference>
<dbReference type="AlphaFoldDB" id="A0A923E552"/>
<evidence type="ECO:0000313" key="5">
    <source>
        <dbReference type="EMBL" id="MBB6333764.1"/>
    </source>
</evidence>
<evidence type="ECO:0000256" key="1">
    <source>
        <dbReference type="ARBA" id="ARBA00023125"/>
    </source>
</evidence>
<gene>
    <name evidence="5" type="ORF">HD592_000329</name>
</gene>
<evidence type="ECO:0000259" key="3">
    <source>
        <dbReference type="PROSITE" id="PS50043"/>
    </source>
</evidence>
<dbReference type="Pfam" id="PF00196">
    <property type="entry name" value="GerE"/>
    <property type="match status" value="1"/>
</dbReference>
<feature type="domain" description="HTH luxR-type" evidence="3">
    <location>
        <begin position="157"/>
        <end position="222"/>
    </location>
</feature>
<dbReference type="PANTHER" id="PTHR43214">
    <property type="entry name" value="TWO-COMPONENT RESPONSE REGULATOR"/>
    <property type="match status" value="1"/>
</dbReference>
<keyword evidence="1" id="KW-0238">DNA-binding</keyword>
<dbReference type="SUPFAM" id="SSF52172">
    <property type="entry name" value="CheY-like"/>
    <property type="match status" value="1"/>
</dbReference>
<dbReference type="Proteomes" id="UP000617426">
    <property type="component" value="Unassembled WGS sequence"/>
</dbReference>
<evidence type="ECO:0000313" key="6">
    <source>
        <dbReference type="Proteomes" id="UP000617426"/>
    </source>
</evidence>
<keyword evidence="2" id="KW-0597">Phosphoprotein</keyword>
<keyword evidence="6" id="KW-1185">Reference proteome</keyword>
<organism evidence="5 6">
    <name type="scientific">Schaalia hyovaginalis</name>
    <dbReference type="NCBI Taxonomy" id="29316"/>
    <lineage>
        <taxon>Bacteria</taxon>
        <taxon>Bacillati</taxon>
        <taxon>Actinomycetota</taxon>
        <taxon>Actinomycetes</taxon>
        <taxon>Actinomycetales</taxon>
        <taxon>Actinomycetaceae</taxon>
        <taxon>Schaalia</taxon>
    </lineage>
</organism>
<proteinExistence type="predicted"/>
<dbReference type="Pfam" id="PF00072">
    <property type="entry name" value="Response_reg"/>
    <property type="match status" value="1"/>
</dbReference>
<dbReference type="InterPro" id="IPR039420">
    <property type="entry name" value="WalR-like"/>
</dbReference>
<dbReference type="PROSITE" id="PS50043">
    <property type="entry name" value="HTH_LUXR_2"/>
    <property type="match status" value="1"/>
</dbReference>
<dbReference type="InterPro" id="IPR016032">
    <property type="entry name" value="Sig_transdc_resp-reg_C-effctor"/>
</dbReference>
<dbReference type="SUPFAM" id="SSF46894">
    <property type="entry name" value="C-terminal effector domain of the bipartite response regulators"/>
    <property type="match status" value="1"/>
</dbReference>
<dbReference type="InterPro" id="IPR000792">
    <property type="entry name" value="Tscrpt_reg_LuxR_C"/>
</dbReference>
<dbReference type="SMART" id="SM00448">
    <property type="entry name" value="REC"/>
    <property type="match status" value="1"/>
</dbReference>
<sequence>MNAAGTGSGAGAGPIRIVVVDDQTMVRGALATLLSLEPDIEACGQAGNGAEALSLLTSLVASAPGGAAAPVDVVLLDVEMPVMDGITACAAIRSKFPKVRVLMLTTFGRPGYVQRSLDAGATGFVVKDAPSAQLADAVRRVASGLKVLDPTLALETLERGACPLTDREVEVLRAVAGGGTIADIASELGLSQGTVRNHVSSAMLKTSARTRAEAVRIATENGWL</sequence>
<dbReference type="GO" id="GO:0006355">
    <property type="term" value="P:regulation of DNA-templated transcription"/>
    <property type="evidence" value="ECO:0007669"/>
    <property type="project" value="InterPro"/>
</dbReference>
<dbReference type="GO" id="GO:0000160">
    <property type="term" value="P:phosphorelay signal transduction system"/>
    <property type="evidence" value="ECO:0007669"/>
    <property type="project" value="InterPro"/>
</dbReference>
<protein>
    <submittedName>
        <fullName evidence="5">Two-component system response regulator DesR</fullName>
    </submittedName>
</protein>
<feature type="domain" description="Response regulatory" evidence="4">
    <location>
        <begin position="16"/>
        <end position="142"/>
    </location>
</feature>
<dbReference type="PROSITE" id="PS50110">
    <property type="entry name" value="RESPONSE_REGULATORY"/>
    <property type="match status" value="1"/>
</dbReference>
<dbReference type="RefSeq" id="WP_184451441.1">
    <property type="nucleotide sequence ID" value="NZ_JACHMK010000001.1"/>
</dbReference>
<dbReference type="InterPro" id="IPR011006">
    <property type="entry name" value="CheY-like_superfamily"/>
</dbReference>
<evidence type="ECO:0000256" key="2">
    <source>
        <dbReference type="PROSITE-ProRule" id="PRU00169"/>
    </source>
</evidence>
<reference evidence="5" key="1">
    <citation type="submission" date="2020-08" db="EMBL/GenBank/DDBJ databases">
        <title>Sequencing the genomes of 1000 actinobacteria strains.</title>
        <authorList>
            <person name="Klenk H.-P."/>
        </authorList>
    </citation>
    <scope>NUCLEOTIDE SEQUENCE</scope>
    <source>
        <strain evidence="5">DSM 10695</strain>
    </source>
</reference>
<dbReference type="CDD" id="cd06170">
    <property type="entry name" value="LuxR_C_like"/>
    <property type="match status" value="1"/>
</dbReference>
<dbReference type="EMBL" id="JACHMK010000001">
    <property type="protein sequence ID" value="MBB6333764.1"/>
    <property type="molecule type" value="Genomic_DNA"/>
</dbReference>
<feature type="modified residue" description="4-aspartylphosphate" evidence="2">
    <location>
        <position position="77"/>
    </location>
</feature>
<dbReference type="SMART" id="SM00421">
    <property type="entry name" value="HTH_LUXR"/>
    <property type="match status" value="1"/>
</dbReference>